<dbReference type="Gene3D" id="3.40.630.40">
    <property type="entry name" value="Zn-dependent exopeptidases"/>
    <property type="match status" value="1"/>
</dbReference>
<feature type="region of interest" description="Disordered" evidence="2">
    <location>
        <begin position="53"/>
        <end position="84"/>
    </location>
</feature>
<organism evidence="5 6">
    <name type="scientific">Deinococcus wulumuqiensis</name>
    <dbReference type="NCBI Taxonomy" id="980427"/>
    <lineage>
        <taxon>Bacteria</taxon>
        <taxon>Thermotogati</taxon>
        <taxon>Deinococcota</taxon>
        <taxon>Deinococci</taxon>
        <taxon>Deinococcales</taxon>
        <taxon>Deinococcaceae</taxon>
        <taxon>Deinococcus</taxon>
    </lineage>
</organism>
<evidence type="ECO:0000259" key="4">
    <source>
        <dbReference type="SMART" id="SM00646"/>
    </source>
</evidence>
<dbReference type="RefSeq" id="WP_114672210.1">
    <property type="nucleotide sequence ID" value="NZ_CP031158.1"/>
</dbReference>
<evidence type="ECO:0000313" key="5">
    <source>
        <dbReference type="EMBL" id="AXG99377.1"/>
    </source>
</evidence>
<dbReference type="Proteomes" id="UP000253744">
    <property type="component" value="Chromosome"/>
</dbReference>
<evidence type="ECO:0000256" key="1">
    <source>
        <dbReference type="ARBA" id="ARBA00022801"/>
    </source>
</evidence>
<dbReference type="STRING" id="1288484.GCA_000348665_01945"/>
<dbReference type="Pfam" id="PF01520">
    <property type="entry name" value="Amidase_3"/>
    <property type="match status" value="1"/>
</dbReference>
<dbReference type="InterPro" id="IPR002508">
    <property type="entry name" value="MurNAc-LAA_cat"/>
</dbReference>
<dbReference type="SUPFAM" id="SSF53187">
    <property type="entry name" value="Zn-dependent exopeptidases"/>
    <property type="match status" value="1"/>
</dbReference>
<dbReference type="EMBL" id="CP031158">
    <property type="protein sequence ID" value="AXG99377.1"/>
    <property type="molecule type" value="Genomic_DNA"/>
</dbReference>
<dbReference type="PANTHER" id="PTHR30404:SF0">
    <property type="entry name" value="N-ACETYLMURAMOYL-L-ALANINE AMIDASE AMIC"/>
    <property type="match status" value="1"/>
</dbReference>
<feature type="domain" description="MurNAc-LAA" evidence="4">
    <location>
        <begin position="486"/>
        <end position="592"/>
    </location>
</feature>
<dbReference type="GO" id="GO:0008745">
    <property type="term" value="F:N-acetylmuramoyl-L-alanine amidase activity"/>
    <property type="evidence" value="ECO:0007669"/>
    <property type="project" value="InterPro"/>
</dbReference>
<feature type="region of interest" description="Disordered" evidence="2">
    <location>
        <begin position="204"/>
        <end position="275"/>
    </location>
</feature>
<dbReference type="InterPro" id="IPR050695">
    <property type="entry name" value="N-acetylmuramoyl_amidase_3"/>
</dbReference>
<dbReference type="AlphaFoldDB" id="A0A345II55"/>
<dbReference type="PANTHER" id="PTHR30404">
    <property type="entry name" value="N-ACETYLMURAMOYL-L-ALANINE AMIDASE"/>
    <property type="match status" value="1"/>
</dbReference>
<evidence type="ECO:0000256" key="3">
    <source>
        <dbReference type="SAM" id="SignalP"/>
    </source>
</evidence>
<evidence type="ECO:0000313" key="6">
    <source>
        <dbReference type="Proteomes" id="UP000253744"/>
    </source>
</evidence>
<feature type="chain" id="PRO_5016880279" evidence="3">
    <location>
        <begin position="21"/>
        <end position="613"/>
    </location>
</feature>
<dbReference type="GO" id="GO:0030288">
    <property type="term" value="C:outer membrane-bounded periplasmic space"/>
    <property type="evidence" value="ECO:0007669"/>
    <property type="project" value="TreeGrafter"/>
</dbReference>
<sequence>MKLPAMLLSSALLLGSWAAAQTDPFLRTAPAQVKPTVRGAAVGGVVPAAAPVRASANSSKSSPAPAGGAETLAQAKTPSFGSPRISGTAEGTKLVFDLPKGMTYTLVPTFGGLRIDVGGVRVVPASALRLAEHLTEYRASSGQIIMGTPFPLSLSDGWRATEATIASGSRVLIVELGPRLRGGAGNVGGRVLAAAPADARAQASLQAPVPVTDTAAGSVHTTDLPPGDSVRQQPGTPPPAPPAPLPGADTARPSTLVGRIPGPLSSGATIQAPRIGKTPGVTRMVLDLPPGAGYRIVPGTLGLRVELLGVGLGNTPTNEQDTSAEVRSWRYEPSSEGVNLSIVTGSPTTSRSGWRAQVLPPLSGERSRLVLDISPAMANLTPLAPREKTLAAVPPMSASSGAAVLSLRASSVRPRVVIDPGHGGKDPGAVGTIVEKVVTLDVAKRVRDLLVAAGVDAVLTRDTDRELHPDKNTDLQMRAKMGTPGTQMFVSIHVNATEASTALKGYGIETWWNPNHDLSYQLATVLQRDMVDMTGAFNRGIKGYRSLGVLRNSRIPAALVEIGFTSHPVDGQNLTDNNYLERVSVGIASGIREALMTGVSTSGKPAASAMSGP</sequence>
<keyword evidence="3" id="KW-0732">Signal</keyword>
<keyword evidence="1" id="KW-0378">Hydrolase</keyword>
<proteinExistence type="predicted"/>
<feature type="compositionally biased region" description="Pro residues" evidence="2">
    <location>
        <begin position="235"/>
        <end position="245"/>
    </location>
</feature>
<evidence type="ECO:0000256" key="2">
    <source>
        <dbReference type="SAM" id="MobiDB-lite"/>
    </source>
</evidence>
<name>A0A345II55_9DEIO</name>
<accession>A0A345II55</accession>
<dbReference type="CDD" id="cd02696">
    <property type="entry name" value="MurNAc-LAA"/>
    <property type="match status" value="1"/>
</dbReference>
<reference evidence="5 6" key="1">
    <citation type="submission" date="2018-07" db="EMBL/GenBank/DDBJ databases">
        <title>Complete Genome and Methylome Analysis of Deinococcus wulumuqiensis NEB 479.</title>
        <authorList>
            <person name="Fomenkov A."/>
            <person name="Luyten Y."/>
            <person name="Vincze T."/>
            <person name="Anton B.P."/>
            <person name="Clark T."/>
            <person name="Roberts R.J."/>
            <person name="Morgan R.D."/>
        </authorList>
    </citation>
    <scope>NUCLEOTIDE SEQUENCE [LARGE SCALE GENOMIC DNA]</scope>
    <source>
        <strain evidence="5 6">NEB 479</strain>
    </source>
</reference>
<feature type="signal peptide" evidence="3">
    <location>
        <begin position="1"/>
        <end position="20"/>
    </location>
</feature>
<gene>
    <name evidence="5" type="ORF">DVJ83_09760</name>
</gene>
<feature type="compositionally biased region" description="Low complexity" evidence="2">
    <location>
        <begin position="53"/>
        <end position="69"/>
    </location>
</feature>
<dbReference type="SMART" id="SM00646">
    <property type="entry name" value="Ami_3"/>
    <property type="match status" value="1"/>
</dbReference>
<protein>
    <submittedName>
        <fullName evidence="5">N-acetylmuramoyl-L-alanine amidase</fullName>
    </submittedName>
</protein>
<dbReference type="KEGG" id="dwu:DVJ83_09760"/>
<dbReference type="GO" id="GO:0009253">
    <property type="term" value="P:peptidoglycan catabolic process"/>
    <property type="evidence" value="ECO:0007669"/>
    <property type="project" value="InterPro"/>
</dbReference>